<keyword evidence="4" id="KW-0472">Membrane</keyword>
<feature type="region of interest" description="Disordered" evidence="3">
    <location>
        <begin position="135"/>
        <end position="157"/>
    </location>
</feature>
<accession>A0A2G8QWP5</accession>
<evidence type="ECO:0000313" key="5">
    <source>
        <dbReference type="EMBL" id="PIL13704.1"/>
    </source>
</evidence>
<evidence type="ECO:0000256" key="3">
    <source>
        <dbReference type="SAM" id="MobiDB-lite"/>
    </source>
</evidence>
<dbReference type="InterPro" id="IPR011990">
    <property type="entry name" value="TPR-like_helical_dom_sf"/>
</dbReference>
<proteinExistence type="predicted"/>
<gene>
    <name evidence="5" type="ORF">P775_27460</name>
</gene>
<dbReference type="AlphaFoldDB" id="A0A2G8QWP5"/>
<dbReference type="GO" id="GO:0017004">
    <property type="term" value="P:cytochrome complex assembly"/>
    <property type="evidence" value="ECO:0007669"/>
    <property type="project" value="UniProtKB-KW"/>
</dbReference>
<reference evidence="5 6" key="1">
    <citation type="submission" date="2013-09" db="EMBL/GenBank/DDBJ databases">
        <title>Genome sequencing of Phaeobacter antarcticus sp. nov. SM1211.</title>
        <authorList>
            <person name="Zhang X.-Y."/>
            <person name="Liu C."/>
            <person name="Chen X.-L."/>
            <person name="Xie B.-B."/>
            <person name="Qin Q.-L."/>
            <person name="Rong J.-C."/>
            <person name="Zhang Y.-Z."/>
        </authorList>
    </citation>
    <scope>NUCLEOTIDE SEQUENCE [LARGE SCALE GENOMIC DNA]</scope>
    <source>
        <strain evidence="5 6">SM1211</strain>
    </source>
</reference>
<sequence>MTLFWSLCAALALAMTALLLTALLRGRRDTGPVQAFDMRVYRDQLREVERDLARGTISAEDADRLRAEVSRRLLSADASVRGDTGDVAQPRGVAIVAAVLIAASLLGGGYWLYSRLGAPGYGDLGLKDRIAAADQARENRPSQQEAEVQVPDTTPPDAPAEYAELVTRLRGAVAERPDDLQGHVLLARSEAALGNFVNAYKAQEQILRLKGDTATAKDYADLADMMVLAAGGYVSPQAEAALDAAMSRDPQNGVARYYGGLMLAQTGRPDAAFRLWDNLLRESSATDPWVPPITGQIEEMALRAGVTGYRLPETALPLPQTATPLPGPSQQDMQSAGDMTPEQRTQMIQGMVARLSDRLATEGGTPQEWARLIAAYGVLNNQAQAIAIWDNAKQVFDGNEEALKIVREGATNAGIAQ</sequence>
<keyword evidence="4" id="KW-0812">Transmembrane</keyword>
<evidence type="ECO:0000256" key="2">
    <source>
        <dbReference type="ARBA" id="ARBA00022748"/>
    </source>
</evidence>
<dbReference type="SUPFAM" id="SSF48452">
    <property type="entry name" value="TPR-like"/>
    <property type="match status" value="1"/>
</dbReference>
<dbReference type="Gene3D" id="1.25.40.10">
    <property type="entry name" value="Tetratricopeptide repeat domain"/>
    <property type="match status" value="1"/>
</dbReference>
<name>A0A2G8QWP5_9RHOB</name>
<comment type="subcellular location">
    <subcellularLocation>
        <location evidence="1">Cell envelope</location>
    </subcellularLocation>
</comment>
<dbReference type="PANTHER" id="PTHR47870">
    <property type="entry name" value="CYTOCHROME C-TYPE BIOGENESIS PROTEIN CCMH"/>
    <property type="match status" value="1"/>
</dbReference>
<dbReference type="RefSeq" id="WP_099913736.1">
    <property type="nucleotide sequence ID" value="NZ_AWWI01000182.1"/>
</dbReference>
<dbReference type="GO" id="GO:0030313">
    <property type="term" value="C:cell envelope"/>
    <property type="evidence" value="ECO:0007669"/>
    <property type="project" value="UniProtKB-SubCell"/>
</dbReference>
<keyword evidence="6" id="KW-1185">Reference proteome</keyword>
<organism evidence="5 6">
    <name type="scientific">Puniceibacterium antarcticum</name>
    <dbReference type="NCBI Taxonomy" id="1206336"/>
    <lineage>
        <taxon>Bacteria</taxon>
        <taxon>Pseudomonadati</taxon>
        <taxon>Pseudomonadota</taxon>
        <taxon>Alphaproteobacteria</taxon>
        <taxon>Rhodobacterales</taxon>
        <taxon>Paracoccaceae</taxon>
        <taxon>Puniceibacterium</taxon>
    </lineage>
</organism>
<dbReference type="Proteomes" id="UP000231259">
    <property type="component" value="Unassembled WGS sequence"/>
</dbReference>
<evidence type="ECO:0000256" key="1">
    <source>
        <dbReference type="ARBA" id="ARBA00004196"/>
    </source>
</evidence>
<comment type="caution">
    <text evidence="5">The sequence shown here is derived from an EMBL/GenBank/DDBJ whole genome shotgun (WGS) entry which is preliminary data.</text>
</comment>
<keyword evidence="4" id="KW-1133">Transmembrane helix</keyword>
<evidence type="ECO:0000313" key="6">
    <source>
        <dbReference type="Proteomes" id="UP000231259"/>
    </source>
</evidence>
<keyword evidence="2" id="KW-0201">Cytochrome c-type biogenesis</keyword>
<dbReference type="InterPro" id="IPR017560">
    <property type="entry name" value="Cyt_c_biogenesis_CcmI"/>
</dbReference>
<protein>
    <recommendedName>
        <fullName evidence="7">Cytochrome C</fullName>
    </recommendedName>
</protein>
<feature type="transmembrane region" description="Helical" evidence="4">
    <location>
        <begin position="93"/>
        <end position="113"/>
    </location>
</feature>
<evidence type="ECO:0008006" key="7">
    <source>
        <dbReference type="Google" id="ProtNLM"/>
    </source>
</evidence>
<evidence type="ECO:0000256" key="4">
    <source>
        <dbReference type="SAM" id="Phobius"/>
    </source>
</evidence>
<dbReference type="NCBIfam" id="TIGR03142">
    <property type="entry name" value="cytochro_ccmI"/>
    <property type="match status" value="1"/>
</dbReference>
<dbReference type="PANTHER" id="PTHR47870:SF1">
    <property type="entry name" value="CYTOCHROME C-TYPE BIOGENESIS PROTEIN CCMH"/>
    <property type="match status" value="1"/>
</dbReference>
<dbReference type="InterPro" id="IPR051263">
    <property type="entry name" value="C-type_cytochrome_biogenesis"/>
</dbReference>
<dbReference type="OrthoDB" id="9815847at2"/>
<dbReference type="EMBL" id="AWWI01000182">
    <property type="protein sequence ID" value="PIL13704.1"/>
    <property type="molecule type" value="Genomic_DNA"/>
</dbReference>